<dbReference type="AlphaFoldDB" id="A0A8J4Q205"/>
<evidence type="ECO:0000256" key="1">
    <source>
        <dbReference type="ARBA" id="ARBA00004225"/>
    </source>
</evidence>
<organism evidence="7 8">
    <name type="scientific">Polysphondylium violaceum</name>
    <dbReference type="NCBI Taxonomy" id="133409"/>
    <lineage>
        <taxon>Eukaryota</taxon>
        <taxon>Amoebozoa</taxon>
        <taxon>Evosea</taxon>
        <taxon>Eumycetozoa</taxon>
        <taxon>Dictyostelia</taxon>
        <taxon>Dictyosteliales</taxon>
        <taxon>Dictyosteliaceae</taxon>
        <taxon>Polysphondylium</taxon>
    </lineage>
</organism>
<dbReference type="PANTHER" id="PTHR28234">
    <property type="entry name" value="NUCLEAR CONTROL OF ATPASE PROTEIN 2"/>
    <property type="match status" value="1"/>
</dbReference>
<dbReference type="EMBL" id="AJWJ01000031">
    <property type="protein sequence ID" value="KAF2077344.1"/>
    <property type="molecule type" value="Genomic_DNA"/>
</dbReference>
<dbReference type="InterPro" id="IPR013946">
    <property type="entry name" value="NCA2-like"/>
</dbReference>
<evidence type="ECO:0000256" key="4">
    <source>
        <dbReference type="ARBA" id="ARBA00023128"/>
    </source>
</evidence>
<dbReference type="Proteomes" id="UP000695562">
    <property type="component" value="Unassembled WGS sequence"/>
</dbReference>
<evidence type="ECO:0000256" key="6">
    <source>
        <dbReference type="SAM" id="MobiDB-lite"/>
    </source>
</evidence>
<comment type="subcellular location">
    <subcellularLocation>
        <location evidence="1">Mitochondrion membrane</location>
        <topology evidence="1">Multi-pass membrane protein</topology>
    </subcellularLocation>
</comment>
<keyword evidence="3" id="KW-1133">Transmembrane helix</keyword>
<evidence type="ECO:0008006" key="9">
    <source>
        <dbReference type="Google" id="ProtNLM"/>
    </source>
</evidence>
<gene>
    <name evidence="7" type="ORF">CYY_001347</name>
</gene>
<keyword evidence="2" id="KW-0812">Transmembrane</keyword>
<feature type="region of interest" description="Disordered" evidence="6">
    <location>
        <begin position="59"/>
        <end position="99"/>
    </location>
</feature>
<protein>
    <recommendedName>
        <fullName evidence="9">Nuclear control of ATPase protein 2</fullName>
    </recommendedName>
</protein>
<feature type="compositionally biased region" description="Low complexity" evidence="6">
    <location>
        <begin position="162"/>
        <end position="177"/>
    </location>
</feature>
<keyword evidence="5" id="KW-0472">Membrane</keyword>
<evidence type="ECO:0000256" key="2">
    <source>
        <dbReference type="ARBA" id="ARBA00022692"/>
    </source>
</evidence>
<feature type="compositionally biased region" description="Low complexity" evidence="6">
    <location>
        <begin position="86"/>
        <end position="99"/>
    </location>
</feature>
<dbReference type="OrthoDB" id="413313at2759"/>
<accession>A0A8J4Q205</accession>
<keyword evidence="4" id="KW-0496">Mitochondrion</keyword>
<dbReference type="GO" id="GO:0005741">
    <property type="term" value="C:mitochondrial outer membrane"/>
    <property type="evidence" value="ECO:0007669"/>
    <property type="project" value="TreeGrafter"/>
</dbReference>
<evidence type="ECO:0000313" key="8">
    <source>
        <dbReference type="Proteomes" id="UP000695562"/>
    </source>
</evidence>
<dbReference type="PANTHER" id="PTHR28234:SF1">
    <property type="entry name" value="NUCLEAR CONTROL OF ATPASE PROTEIN 2"/>
    <property type="match status" value="1"/>
</dbReference>
<comment type="caution">
    <text evidence="7">The sequence shown here is derived from an EMBL/GenBank/DDBJ whole genome shotgun (WGS) entry which is preliminary data.</text>
</comment>
<proteinExistence type="predicted"/>
<dbReference type="Pfam" id="PF08637">
    <property type="entry name" value="NCA2"/>
    <property type="match status" value="1"/>
</dbReference>
<feature type="region of interest" description="Disordered" evidence="6">
    <location>
        <begin position="162"/>
        <end position="182"/>
    </location>
</feature>
<evidence type="ECO:0000256" key="5">
    <source>
        <dbReference type="ARBA" id="ARBA00023136"/>
    </source>
</evidence>
<evidence type="ECO:0000313" key="7">
    <source>
        <dbReference type="EMBL" id="KAF2077344.1"/>
    </source>
</evidence>
<keyword evidence="8" id="KW-1185">Reference proteome</keyword>
<evidence type="ECO:0000256" key="3">
    <source>
        <dbReference type="ARBA" id="ARBA00022989"/>
    </source>
</evidence>
<reference evidence="7" key="1">
    <citation type="submission" date="2020-01" db="EMBL/GenBank/DDBJ databases">
        <title>Development of genomics and gene disruption for Polysphondylium violaceum indicates a role for the polyketide synthase stlB in stalk morphogenesis.</title>
        <authorList>
            <person name="Narita B."/>
            <person name="Kawabe Y."/>
            <person name="Kin K."/>
            <person name="Saito T."/>
            <person name="Gibbs R."/>
            <person name="Kuspa A."/>
            <person name="Muzny D."/>
            <person name="Queller D."/>
            <person name="Richards S."/>
            <person name="Strassman J."/>
            <person name="Sucgang R."/>
            <person name="Worley K."/>
            <person name="Schaap P."/>
        </authorList>
    </citation>
    <scope>NUCLEOTIDE SEQUENCE</scope>
    <source>
        <strain evidence="7">QSvi11</strain>
    </source>
</reference>
<sequence>MSHTTHNKAANIKRSISDLISVTQWSVPLSLTHDNIDHEIDQNLLDVINQLRNRISITTSSSEKKTNNDSDSNSDNNQLTRKKVKSVISSSSNNNSSNKYYSTIGEKSLDEPLTSLKKINQSVLNQINLMNKLEKVFSNVGDIVFNNDNDFDIESSVNSNNSNSIKNINSSNNNNNNDTNDDHIEYNPSLTYRLGKQFVLGHLFVDQMTTLLDFLFLLSLEIESNLEYWERKVGDHSWYLYEKTPLFWFNYHRQQITKLVEFEDRFNKMHNLSKTKSLQLLSTCLSKLNQSLEWIQSKLLFRKVDNNSNVVSNLEHRVKEQQLASKQETDSNNKDKQYILHPIKELDNRMKRLGKFEKITATSIGRLCHILEKSKDFQSVSEFNTVIIQGLILLYDLLLYLNNSFNININQNIIDNNTNNIDQLIQLLSNSNSNNNNNILSNQQLQDVQKSIYKVLNGNLLFAKESSAKIYERVTQDCMPGYFSRNWLKLTIGSVALGISIKYSYDNVDVFKQNLKEYKTALIRFYKDHLEEPLFNIWNVIRYDKKTLSVSDPISLQSSVDSLGRMVVDYAIDHNKSVSSDTQLQEKLVELASRGDISSVMKSYENNIRAPIQNLLFGDLIRLILIQVQKEKVDIDKAMVAIDKLLQANELNFQILAAIPAGIFISLIIWQIKKLLTDPKKTLPYSQTVIFATLRKLHRTLTISNSSDYNNSKQQQSLHASNLIPTTLQQMSPIVTSYFKTVSSANNSRRNSLDSSGSTTNVNDTPLLTSLQQQQQHQQISFEQYGLVLSCTFKLRQHQKSVKGAIENQWFKEDLFDLESDHLQPSDKIITINRMFTTYSFLSKKLGNN</sequence>
<name>A0A8J4Q205_9MYCE</name>